<evidence type="ECO:0000256" key="1">
    <source>
        <dbReference type="SAM" id="Coils"/>
    </source>
</evidence>
<comment type="caution">
    <text evidence="4">The sequence shown here is derived from an EMBL/GenBank/DDBJ whole genome shotgun (WGS) entry which is preliminary data.</text>
</comment>
<keyword evidence="3" id="KW-0472">Membrane</keyword>
<protein>
    <submittedName>
        <fullName evidence="4">Uncharacterized protein</fullName>
    </submittedName>
</protein>
<feature type="coiled-coil region" evidence="1">
    <location>
        <begin position="2146"/>
        <end position="2173"/>
    </location>
</feature>
<dbReference type="Proteomes" id="UP001281761">
    <property type="component" value="Unassembled WGS sequence"/>
</dbReference>
<keyword evidence="3" id="KW-0812">Transmembrane</keyword>
<name>A0ABQ9WXU8_9EUKA</name>
<keyword evidence="3" id="KW-1133">Transmembrane helix</keyword>
<keyword evidence="5" id="KW-1185">Reference proteome</keyword>
<dbReference type="SUPFAM" id="SSF51126">
    <property type="entry name" value="Pectin lyase-like"/>
    <property type="match status" value="1"/>
</dbReference>
<sequence length="2318" mass="249877">MKNKNDTPEATFWNAPRTYAPVCVHHSMQTVGIPLNPSLIQKVWMRIEKKAVALLLSPIFIQALTQSPQPLSTLLLSSDRNHQNDAQFANILHVPAGIYHTDEYLIESSRLTIEGDSSRVIHSSPEASDSTRDEDSAVSGRNNRRNSRSSLFVMINSSISVNSICFDVRSPKTIVSLISSSNVKLTSCKIMSGERCSPFVVGSHSGCGGSSISFVSCCHKPSTQNHLLPLVDFDYLTNSSFHTSINADSDITTQSADGTMSVTCVNHLISDADLPLGTGPLFNFERISDDHHTPSSLSVETSLSHSCLRNVTSSPSPALRLINSNGHSQKMIGVEVCGCSNHLYGTVCDDMNNGGSILCLNSSFSRCSTSLPPSSTHPTYILQHRTGAEQLLLLPPKDSSSVSFSHCTFHTVTSNSDGAAIALTNGLSPVSVTVCSFVDCKTTLSYGSGSAVHISNTWPYNQSVSVMSSVFTGCYAPNQGGIICLSYIRTATLADCSFVGTELHSKFGDVLYIDTLKEVMQFSHCLVRDLDAPTFGSAITLFQVPTSVITFSSFISCHARAFDTTMGAKNVDVLNCMFVECNDLNSGGLYVRECSDRVTVQDSLFDRCNASNCGGLYINSTPSVKLDNLKFRACTSDKASDVYIRLSKTEVIQGNMITNCVSTSDTNNILFYNGSYEFDNTLIHHVASIDVPAIALSASLDGDEVGWSLSVTANASVDGRMLVVLDHNSASVYEKPNLDSPPPIARLFVFDFSSSQTVSQSVSLNEWNLLQYEANYSMAMASLAGTDITLASSSIETPNPARIVEVITDWSSSQPEQLSFQLKGRTLSSGNYNVKVKGVSDLSIDVSFTGQPTNQSESRNMHSTTATLLLVGEGSKLTFDRKYEIESVEKADGTSLILDPPHLFFTTPNPTRLTSVSDAVFTDPLDKSTVFVTLSGGNFPTGSYSLNVSLIGEQPSTEITINVTFLLSDSGKAKSAVVFKRDGSQVDLLFGERYNIRSLSNASESIWIPSPLSFSVPECPGIVERVSSCSLDDAKSSVLVTFEGCCFVTGSTHVVVSDGSNEAQSKGDLSVINSTHFSVSFTAGWTQSWLHVAYGETYSVKSVSLSSTSFLVRSSIFVTIPKPPCVTSISCNFDTNLTHFVVTLSGESLPPAATYTALLSPSASFEVTFSENVGKSDPIEGNATNGLLFGTEYTLSSLSHGDNQILLNKTTFSTPLGPALSDVVCSLDAVDSSFVVLALSGLRMPSSSDYKLIVAEKGGPAQVTLNVSFSSSSVGSGSVEVFEKENTLEYGQSYSVVSLSLDSLLISLPSQSITFDVPNPPRLTAVDEPIVFLPSDHSKISIVLMGTEIPVGSYSLNVSLVGDRPSDEIRLTTVFSSKESGTATAVVFYANNGKVDLLFDKKYSIKSLWNVDGSIWIPSPLSFTVPKCPGIVESFLSASLNDAKTIVTLTFRGTDFTPGPTHVVLSDGSDEVKSNGDLTVIDYTHFTVTFTAGWTQSSSTVAYGRTYSLKSVSSSSTSFLVRSSILVNIPKPPCVTGISCNFDTNLTHFVVTLTGEDLPKTGTYTARLMSPSVSFEVTFSDNSGMSDPIEGNLMNGLLFGTEYKLSSLSHGDDVILLNKTTFSTPSPPFVNAASFHFVNEIKTSCKLVLGGTNLALEGEFKVTLEPPLSIIVSFSSATHGESDELRIGWPGELEYGQNYTIQSITHSISETLAVVVDSDVSFTTEPEPASILLFVDSSGSSSLLCGDLTRPCSSMDIGLSIVSGIGLTRADVKIVEKGTQNTVHSMSLGSVLSISTSSPISATLEIGSSASIGSQSGLFVVLSGRLEFHDISVSVLPTDPSFVLVSGDHSTLVLKNTSFFGRSSGSLSKRGDTNTIPSLLTSESSDESEFVCDWLTGLIKLSNCTTTITSTQLHDLGQGAINMKSGMVDIETSTFHNNTHRHSSFPSARQNIHCSDGGVVKVGSLFGGDGSSDMHPHLWIAADECSLSGDDVQPSHPFFVPTLSTTSTSTLDKRKKEFAVTILGSTLIPCGLWLEVFEVGKVANAEISKKIELTENSTLSFTETKITFSLPQTTLASLDSSLEWRGRLVFGEELRTAESFLIQSDSSSRMAESVKDNMKWWIPLVVVLSCLLLALILVVILCRRRRSKSEEAKTNLANEMDQHEMEVEKMEEDVVPRSDNLVISSDQYTQATSQQVSICKEQAVKPTGEPLNAIPIQNRVEALSCGGEMKTVVVNKMDTLYERLHTSKMVFDRRHVEQMIVRGMMQLMEKRHEETGLRLSSHWVLFDSQGEVCISHAYQSRTLLSDVFSCSDTSQCSH</sequence>
<evidence type="ECO:0000313" key="4">
    <source>
        <dbReference type="EMBL" id="KAK2944302.1"/>
    </source>
</evidence>
<feature type="region of interest" description="Disordered" evidence="2">
    <location>
        <begin position="117"/>
        <end position="144"/>
    </location>
</feature>
<evidence type="ECO:0000313" key="5">
    <source>
        <dbReference type="Proteomes" id="UP001281761"/>
    </source>
</evidence>
<accession>A0ABQ9WXU8</accession>
<dbReference type="InterPro" id="IPR011050">
    <property type="entry name" value="Pectin_lyase_fold/virulence"/>
</dbReference>
<keyword evidence="1" id="KW-0175">Coiled coil</keyword>
<dbReference type="EMBL" id="JARBJD010000305">
    <property type="protein sequence ID" value="KAK2944302.1"/>
    <property type="molecule type" value="Genomic_DNA"/>
</dbReference>
<organism evidence="4 5">
    <name type="scientific">Blattamonas nauphoetae</name>
    <dbReference type="NCBI Taxonomy" id="2049346"/>
    <lineage>
        <taxon>Eukaryota</taxon>
        <taxon>Metamonada</taxon>
        <taxon>Preaxostyla</taxon>
        <taxon>Oxymonadida</taxon>
        <taxon>Blattamonas</taxon>
    </lineage>
</organism>
<reference evidence="4 5" key="1">
    <citation type="journal article" date="2022" name="bioRxiv">
        <title>Genomics of Preaxostyla Flagellates Illuminates Evolutionary Transitions and the Path Towards Mitochondrial Loss.</title>
        <authorList>
            <person name="Novak L.V.F."/>
            <person name="Treitli S.C."/>
            <person name="Pyrih J."/>
            <person name="Halakuc P."/>
            <person name="Pipaliya S.V."/>
            <person name="Vacek V."/>
            <person name="Brzon O."/>
            <person name="Soukal P."/>
            <person name="Eme L."/>
            <person name="Dacks J.B."/>
            <person name="Karnkowska A."/>
            <person name="Elias M."/>
            <person name="Hampl V."/>
        </authorList>
    </citation>
    <scope>NUCLEOTIDE SEQUENCE [LARGE SCALE GENOMIC DNA]</scope>
    <source>
        <strain evidence="4">NAU3</strain>
        <tissue evidence="4">Gut</tissue>
    </source>
</reference>
<feature type="transmembrane region" description="Helical" evidence="3">
    <location>
        <begin position="2120"/>
        <end position="2142"/>
    </location>
</feature>
<proteinExistence type="predicted"/>
<evidence type="ECO:0000256" key="3">
    <source>
        <dbReference type="SAM" id="Phobius"/>
    </source>
</evidence>
<gene>
    <name evidence="4" type="ORF">BLNAU_20798</name>
</gene>
<evidence type="ECO:0000256" key="2">
    <source>
        <dbReference type="SAM" id="MobiDB-lite"/>
    </source>
</evidence>